<organism evidence="1 2">
    <name type="scientific">Megalodesulfovibrio gigas (strain ATCC 19364 / DSM 1382 / NCIMB 9332 / VKM B-1759)</name>
    <name type="common">Desulfovibrio gigas</name>
    <dbReference type="NCBI Taxonomy" id="1121448"/>
    <lineage>
        <taxon>Bacteria</taxon>
        <taxon>Pseudomonadati</taxon>
        <taxon>Thermodesulfobacteriota</taxon>
        <taxon>Desulfovibrionia</taxon>
        <taxon>Desulfovibrionales</taxon>
        <taxon>Desulfovibrionaceae</taxon>
        <taxon>Megalodesulfovibrio</taxon>
    </lineage>
</organism>
<dbReference type="EMBL" id="CP006585">
    <property type="protein sequence ID" value="AGW11949.1"/>
    <property type="molecule type" value="Genomic_DNA"/>
</dbReference>
<keyword evidence="2" id="KW-1185">Reference proteome</keyword>
<evidence type="ECO:0000313" key="2">
    <source>
        <dbReference type="Proteomes" id="UP000016587"/>
    </source>
</evidence>
<dbReference type="AlphaFoldDB" id="T2G6X4"/>
<evidence type="ECO:0000313" key="1">
    <source>
        <dbReference type="EMBL" id="AGW11949.1"/>
    </source>
</evidence>
<name>T2G6X4_MEGG1</name>
<sequence length="48" mass="5057">MPIAVRETRGGVQWLAVEGGGRAQQANEVNTGKVVTLRKAGSEYGADQ</sequence>
<reference evidence="2" key="2">
    <citation type="submission" date="2013-07" db="EMBL/GenBank/DDBJ databases">
        <authorList>
            <person name="Morais-Silva F.O."/>
            <person name="Rezende A.M."/>
            <person name="Pimentel C."/>
            <person name="Resende D.M."/>
            <person name="Santos C.I."/>
            <person name="Clemente C."/>
            <person name="de Oliveira L.M."/>
            <person name="da Silva S.M."/>
            <person name="Costa D.A."/>
            <person name="Varela-Raposo A."/>
            <person name="Horacio E.C.A."/>
            <person name="Matos M."/>
            <person name="Flores O."/>
            <person name="Ruiz J.C."/>
            <person name="Rodrigues-Pousada C."/>
        </authorList>
    </citation>
    <scope>NUCLEOTIDE SEQUENCE [LARGE SCALE GENOMIC DNA]</scope>
    <source>
        <strain evidence="2">ATCC 19364 / DSM 1382 / NCIMB 9332 / VKM B-1759</strain>
    </source>
</reference>
<proteinExistence type="predicted"/>
<dbReference type="Proteomes" id="UP000016587">
    <property type="component" value="Chromosome"/>
</dbReference>
<dbReference type="HOGENOM" id="CLU_3152018_0_0_7"/>
<gene>
    <name evidence="1" type="ORF">DGI_0007</name>
</gene>
<dbReference type="KEGG" id="dgg:DGI_0007"/>
<protein>
    <submittedName>
        <fullName evidence="1">Uncharacterized protein</fullName>
    </submittedName>
</protein>
<dbReference type="PATRIC" id="fig|1121448.10.peg.7"/>
<dbReference type="RefSeq" id="WP_021758492.1">
    <property type="nucleotide sequence ID" value="NC_022444.1"/>
</dbReference>
<accession>T2G6X4</accession>
<reference evidence="1 2" key="1">
    <citation type="journal article" date="2013" name="J. Bacteriol.">
        <title>Roles of HynAB and Ech, the only two hydrogenases found in the model sulfate reducer Desulfovibrio gigas.</title>
        <authorList>
            <person name="Morais-Silva F.O."/>
            <person name="Santos C.I."/>
            <person name="Rodrigues R."/>
            <person name="Pereira I.A."/>
            <person name="Rodrigues-Pousada C."/>
        </authorList>
    </citation>
    <scope>NUCLEOTIDE SEQUENCE [LARGE SCALE GENOMIC DNA]</scope>
    <source>
        <strain evidence="2">ATCC 19364 / DSM 1382 / NCIMB 9332 / VKM B-1759</strain>
    </source>
</reference>